<keyword evidence="2" id="KW-1185">Reference proteome</keyword>
<proteinExistence type="predicted"/>
<reference evidence="1" key="1">
    <citation type="submission" date="2022-12" db="EMBL/GenBank/DDBJ databases">
        <title>Bacterial isolates from different developmental stages of Nematostella vectensis.</title>
        <authorList>
            <person name="Fraune S."/>
        </authorList>
    </citation>
    <scope>NUCLEOTIDE SEQUENCE</scope>
    <source>
        <strain evidence="1">G21630-S1</strain>
    </source>
</reference>
<protein>
    <recommendedName>
        <fullName evidence="3">ACT domain-containing protein</fullName>
    </recommendedName>
</protein>
<evidence type="ECO:0000313" key="1">
    <source>
        <dbReference type="EMBL" id="MCZ4282260.1"/>
    </source>
</evidence>
<dbReference type="RefSeq" id="WP_269424410.1">
    <property type="nucleotide sequence ID" value="NZ_JAPWGY010000006.1"/>
</dbReference>
<name>A0ABT4LMA5_9PROT</name>
<accession>A0ABT4LMA5</accession>
<evidence type="ECO:0008006" key="3">
    <source>
        <dbReference type="Google" id="ProtNLM"/>
    </source>
</evidence>
<comment type="caution">
    <text evidence="1">The sequence shown here is derived from an EMBL/GenBank/DDBJ whole genome shotgun (WGS) entry which is preliminary data.</text>
</comment>
<dbReference type="Proteomes" id="UP001069802">
    <property type="component" value="Unassembled WGS sequence"/>
</dbReference>
<gene>
    <name evidence="1" type="ORF">O4H49_15840</name>
</gene>
<evidence type="ECO:0000313" key="2">
    <source>
        <dbReference type="Proteomes" id="UP001069802"/>
    </source>
</evidence>
<organism evidence="1 2">
    <name type="scientific">Kiloniella laminariae</name>
    <dbReference type="NCBI Taxonomy" id="454162"/>
    <lineage>
        <taxon>Bacteria</taxon>
        <taxon>Pseudomonadati</taxon>
        <taxon>Pseudomonadota</taxon>
        <taxon>Alphaproteobacteria</taxon>
        <taxon>Rhodospirillales</taxon>
        <taxon>Kiloniellaceae</taxon>
        <taxon>Kiloniella</taxon>
    </lineage>
</organism>
<dbReference type="EMBL" id="JAPWGY010000006">
    <property type="protein sequence ID" value="MCZ4282260.1"/>
    <property type="molecule type" value="Genomic_DNA"/>
</dbReference>
<sequence length="109" mass="11989">MSKKPVATYQILAESEPGTLPRILELFALNSSVPFSVVAMRAGEETQRVVIETDDLTEQRARIIEAKLKAVFTVYAVSCSFVPHKSQHLVEAFHDSKAAVGQDRMALTA</sequence>